<evidence type="ECO:0000256" key="9">
    <source>
        <dbReference type="PIRSR" id="PIRSR602401-1"/>
    </source>
</evidence>
<dbReference type="InterPro" id="IPR017972">
    <property type="entry name" value="Cyt_P450_CS"/>
</dbReference>
<evidence type="ECO:0000256" key="3">
    <source>
        <dbReference type="ARBA" id="ARBA00010617"/>
    </source>
</evidence>
<evidence type="ECO:0000313" key="13">
    <source>
        <dbReference type="Proteomes" id="UP000015241"/>
    </source>
</evidence>
<keyword evidence="8 10" id="KW-0503">Monooxygenase</keyword>
<dbReference type="InterPro" id="IPR050121">
    <property type="entry name" value="Cytochrome_P450_monoxygenase"/>
</dbReference>
<dbReference type="Gene3D" id="1.10.630.10">
    <property type="entry name" value="Cytochrome P450"/>
    <property type="match status" value="1"/>
</dbReference>
<keyword evidence="5 9" id="KW-0479">Metal-binding</keyword>
<dbReference type="PRINTS" id="PR00463">
    <property type="entry name" value="EP450I"/>
</dbReference>
<evidence type="ECO:0000256" key="2">
    <source>
        <dbReference type="ARBA" id="ARBA00005179"/>
    </source>
</evidence>
<accession>S8FAZ6</accession>
<dbReference type="AlphaFoldDB" id="S8FAZ6"/>
<dbReference type="PRINTS" id="PR00385">
    <property type="entry name" value="P450"/>
</dbReference>
<dbReference type="InterPro" id="IPR036396">
    <property type="entry name" value="Cyt_P450_sf"/>
</dbReference>
<dbReference type="Proteomes" id="UP000015241">
    <property type="component" value="Unassembled WGS sequence"/>
</dbReference>
<dbReference type="PANTHER" id="PTHR24305:SF166">
    <property type="entry name" value="CYTOCHROME P450 12A4, MITOCHONDRIAL-RELATED"/>
    <property type="match status" value="1"/>
</dbReference>
<keyword evidence="7 9" id="KW-0408">Iron</keyword>
<dbReference type="InterPro" id="IPR001128">
    <property type="entry name" value="Cyt_P450"/>
</dbReference>
<reference evidence="12 13" key="1">
    <citation type="journal article" date="2012" name="Science">
        <title>The Paleozoic origin of enzymatic lignin decomposition reconstructed from 31 fungal genomes.</title>
        <authorList>
            <person name="Floudas D."/>
            <person name="Binder M."/>
            <person name="Riley R."/>
            <person name="Barry K."/>
            <person name="Blanchette R.A."/>
            <person name="Henrissat B."/>
            <person name="Martinez A.T."/>
            <person name="Otillar R."/>
            <person name="Spatafora J.W."/>
            <person name="Yadav J.S."/>
            <person name="Aerts A."/>
            <person name="Benoit I."/>
            <person name="Boyd A."/>
            <person name="Carlson A."/>
            <person name="Copeland A."/>
            <person name="Coutinho P.M."/>
            <person name="de Vries R.P."/>
            <person name="Ferreira P."/>
            <person name="Findley K."/>
            <person name="Foster B."/>
            <person name="Gaskell J."/>
            <person name="Glotzer D."/>
            <person name="Gorecki P."/>
            <person name="Heitman J."/>
            <person name="Hesse C."/>
            <person name="Hori C."/>
            <person name="Igarashi K."/>
            <person name="Jurgens J.A."/>
            <person name="Kallen N."/>
            <person name="Kersten P."/>
            <person name="Kohler A."/>
            <person name="Kuees U."/>
            <person name="Kumar T.K.A."/>
            <person name="Kuo A."/>
            <person name="LaButti K."/>
            <person name="Larrondo L.F."/>
            <person name="Lindquist E."/>
            <person name="Ling A."/>
            <person name="Lombard V."/>
            <person name="Lucas S."/>
            <person name="Lundell T."/>
            <person name="Martin R."/>
            <person name="McLaughlin D.J."/>
            <person name="Morgenstern I."/>
            <person name="Morin E."/>
            <person name="Murat C."/>
            <person name="Nagy L.G."/>
            <person name="Nolan M."/>
            <person name="Ohm R.A."/>
            <person name="Patyshakuliyeva A."/>
            <person name="Rokas A."/>
            <person name="Ruiz-Duenas F.J."/>
            <person name="Sabat G."/>
            <person name="Salamov A."/>
            <person name="Samejima M."/>
            <person name="Schmutz J."/>
            <person name="Slot J.C."/>
            <person name="St John F."/>
            <person name="Stenlid J."/>
            <person name="Sun H."/>
            <person name="Sun S."/>
            <person name="Syed K."/>
            <person name="Tsang A."/>
            <person name="Wiebenga A."/>
            <person name="Young D."/>
            <person name="Pisabarro A."/>
            <person name="Eastwood D.C."/>
            <person name="Martin F."/>
            <person name="Cullen D."/>
            <person name="Grigoriev I.V."/>
            <person name="Hibbett D.S."/>
        </authorList>
    </citation>
    <scope>NUCLEOTIDE SEQUENCE</scope>
    <source>
        <strain evidence="13">FP-58527</strain>
    </source>
</reference>
<dbReference type="STRING" id="743788.S8FAZ6"/>
<dbReference type="PANTHER" id="PTHR24305">
    <property type="entry name" value="CYTOCHROME P450"/>
    <property type="match status" value="1"/>
</dbReference>
<gene>
    <name evidence="12" type="ORF">FOMPIDRAFT_149332</name>
</gene>
<evidence type="ECO:0008006" key="14">
    <source>
        <dbReference type="Google" id="ProtNLM"/>
    </source>
</evidence>
<keyword evidence="6 10" id="KW-0560">Oxidoreductase</keyword>
<evidence type="ECO:0000256" key="4">
    <source>
        <dbReference type="ARBA" id="ARBA00022617"/>
    </source>
</evidence>
<organism evidence="12 13">
    <name type="scientific">Fomitopsis schrenkii</name>
    <name type="common">Brown rot fungus</name>
    <dbReference type="NCBI Taxonomy" id="2126942"/>
    <lineage>
        <taxon>Eukaryota</taxon>
        <taxon>Fungi</taxon>
        <taxon>Dikarya</taxon>
        <taxon>Basidiomycota</taxon>
        <taxon>Agaricomycotina</taxon>
        <taxon>Agaricomycetes</taxon>
        <taxon>Polyporales</taxon>
        <taxon>Fomitopsis</taxon>
    </lineage>
</organism>
<dbReference type="EMBL" id="KE504162">
    <property type="protein sequence ID" value="EPS98785.1"/>
    <property type="molecule type" value="Genomic_DNA"/>
</dbReference>
<dbReference type="GO" id="GO:0016705">
    <property type="term" value="F:oxidoreductase activity, acting on paired donors, with incorporation or reduction of molecular oxygen"/>
    <property type="evidence" value="ECO:0007669"/>
    <property type="project" value="InterPro"/>
</dbReference>
<feature type="binding site" description="axial binding residue" evidence="9">
    <location>
        <position position="434"/>
    </location>
    <ligand>
        <name>heme</name>
        <dbReference type="ChEBI" id="CHEBI:30413"/>
    </ligand>
    <ligandPart>
        <name>Fe</name>
        <dbReference type="ChEBI" id="CHEBI:18248"/>
    </ligandPart>
</feature>
<dbReference type="GO" id="GO:0020037">
    <property type="term" value="F:heme binding"/>
    <property type="evidence" value="ECO:0007669"/>
    <property type="project" value="InterPro"/>
</dbReference>
<name>S8FAZ6_FOMSC</name>
<proteinExistence type="inferred from homology"/>
<protein>
    <recommendedName>
        <fullName evidence="14">Cytochrome P450</fullName>
    </recommendedName>
</protein>
<dbReference type="Pfam" id="PF00067">
    <property type="entry name" value="p450"/>
    <property type="match status" value="1"/>
</dbReference>
<dbReference type="GO" id="GO:0005506">
    <property type="term" value="F:iron ion binding"/>
    <property type="evidence" value="ECO:0007669"/>
    <property type="project" value="InterPro"/>
</dbReference>
<evidence type="ECO:0000313" key="12">
    <source>
        <dbReference type="EMBL" id="EPS98785.1"/>
    </source>
</evidence>
<keyword evidence="4 9" id="KW-0349">Heme</keyword>
<evidence type="ECO:0000256" key="10">
    <source>
        <dbReference type="RuleBase" id="RU000461"/>
    </source>
</evidence>
<dbReference type="InterPro" id="IPR002401">
    <property type="entry name" value="Cyt_P450_E_grp-I"/>
</dbReference>
<comment type="similarity">
    <text evidence="3 10">Belongs to the cytochrome P450 family.</text>
</comment>
<evidence type="ECO:0000256" key="8">
    <source>
        <dbReference type="ARBA" id="ARBA00023033"/>
    </source>
</evidence>
<dbReference type="OrthoDB" id="1470350at2759"/>
<dbReference type="SUPFAM" id="SSF48264">
    <property type="entry name" value="Cytochrome P450"/>
    <property type="match status" value="1"/>
</dbReference>
<evidence type="ECO:0000256" key="5">
    <source>
        <dbReference type="ARBA" id="ARBA00022723"/>
    </source>
</evidence>
<comment type="cofactor">
    <cofactor evidence="1 9">
        <name>heme</name>
        <dbReference type="ChEBI" id="CHEBI:30413"/>
    </cofactor>
</comment>
<keyword evidence="11" id="KW-0812">Transmembrane</keyword>
<keyword evidence="11" id="KW-1133">Transmembrane helix</keyword>
<dbReference type="eggNOG" id="KOG0157">
    <property type="taxonomic scope" value="Eukaryota"/>
</dbReference>
<evidence type="ECO:0000256" key="11">
    <source>
        <dbReference type="SAM" id="Phobius"/>
    </source>
</evidence>
<sequence>MQTYAAFALAVGSLWVFKLFIGWRAAVNSVQNFPGLRYVFGPESFMVKWRIPYLAAGNFSLWLKKHGDFERFGSDIISSEVTAARARFPKPLEQYKILTFYGSNIVVTEGDEWKRHRKISAPSFSERNNRLVWDETMLIVEELCEVLWAGKQEVAVDNIVDLTVPMALFIIGVAGFGKRMSWKEDLSVPKGYAMPFKDALHIVSNDLWMKIVLPGWMLKLGPTKRISNFWVAYNDLEKYMHEMIHSRKNAEKKQERYDLFSSLLGANEDETDGHTRLSDSELMGNIFVFLIAGHETTAHTLAFTFIMLALYQDEQEILYQHIQSVVPEDRTPSYEEMGKLTYSMAVFMETLRMFPPVNAIPKYAEEDSVLVTRNKAGEKIDVPCPKGTPLILHTPGLHYNPRYWEDPYAFKPSRFLGDWPRDAFLPFSGGPRSCLGRRFSETEGVAILTYIIKHYRVDVVEEPQYAGETFEERKARLLQCKSAITLYPIKAPLVFKRR</sequence>
<keyword evidence="13" id="KW-1185">Reference proteome</keyword>
<dbReference type="InParanoid" id="S8FAZ6"/>
<keyword evidence="11" id="KW-0472">Membrane</keyword>
<evidence type="ECO:0000256" key="6">
    <source>
        <dbReference type="ARBA" id="ARBA00023002"/>
    </source>
</evidence>
<comment type="pathway">
    <text evidence="2">Secondary metabolite biosynthesis.</text>
</comment>
<evidence type="ECO:0000256" key="1">
    <source>
        <dbReference type="ARBA" id="ARBA00001971"/>
    </source>
</evidence>
<dbReference type="GO" id="GO:0004497">
    <property type="term" value="F:monooxygenase activity"/>
    <property type="evidence" value="ECO:0007669"/>
    <property type="project" value="UniProtKB-KW"/>
</dbReference>
<dbReference type="HOGENOM" id="CLU_001570_25_0_1"/>
<feature type="transmembrane region" description="Helical" evidence="11">
    <location>
        <begin position="6"/>
        <end position="27"/>
    </location>
</feature>
<evidence type="ECO:0000256" key="7">
    <source>
        <dbReference type="ARBA" id="ARBA00023004"/>
    </source>
</evidence>
<dbReference type="PROSITE" id="PS00086">
    <property type="entry name" value="CYTOCHROME_P450"/>
    <property type="match status" value="1"/>
</dbReference>